<dbReference type="Proteomes" id="UP000660131">
    <property type="component" value="Unassembled WGS sequence"/>
</dbReference>
<sequence>MSDDLIRLSDLLPAYARYHALSLPEAAFGLQELIGEVCIEYMLRREDILPKQLFWVGRVVSSEVSIRGYELDEEGLLSYFEGLCNPLPGVDSNFIQCFCCSVNKRVCIPASIVYSSRETLGQWIGSAGIEASDFVSSSGMGSRAEADEGKAVLQSKELNSISLIIGGLVELIKEVDKAHTDQSPDEAVKKRSETIRRRVLGLRSDRKNFDPCTAIISLAEAAGVDMPKSHKTLKKYMGGWA</sequence>
<comment type="caution">
    <text evidence="1">The sequence shown here is derived from an EMBL/GenBank/DDBJ whole genome shotgun (WGS) entry which is preliminary data.</text>
</comment>
<protein>
    <submittedName>
        <fullName evidence="1">Uncharacterized protein</fullName>
    </submittedName>
</protein>
<accession>A0ABR7BIV0</accession>
<reference evidence="1 2" key="1">
    <citation type="submission" date="2020-08" db="EMBL/GenBank/DDBJ databases">
        <title>Putative novel bacterial strains isolated from necrotic wheat leaf tissues caused by Xanthomonas translucens.</title>
        <authorList>
            <person name="Tambong J.T."/>
        </authorList>
    </citation>
    <scope>NUCLEOTIDE SEQUENCE [LARGE SCALE GENOMIC DNA]</scope>
    <source>
        <strain evidence="1 2">DOAB 1067</strain>
    </source>
</reference>
<gene>
    <name evidence="1" type="ORF">H8S56_19075</name>
</gene>
<evidence type="ECO:0000313" key="1">
    <source>
        <dbReference type="EMBL" id="MBC3957117.1"/>
    </source>
</evidence>
<evidence type="ECO:0000313" key="2">
    <source>
        <dbReference type="Proteomes" id="UP000660131"/>
    </source>
</evidence>
<dbReference type="EMBL" id="JACONV010000017">
    <property type="protein sequence ID" value="MBC3957117.1"/>
    <property type="molecule type" value="Genomic_DNA"/>
</dbReference>
<proteinExistence type="predicted"/>
<dbReference type="RefSeq" id="WP_187519498.1">
    <property type="nucleotide sequence ID" value="NZ_JACONV010000017.1"/>
</dbReference>
<keyword evidence="2" id="KW-1185">Reference proteome</keyword>
<organism evidence="1 2">
    <name type="scientific">Pseudomonas triticifolii</name>
    <dbReference type="NCBI Taxonomy" id="2762592"/>
    <lineage>
        <taxon>Bacteria</taxon>
        <taxon>Pseudomonadati</taxon>
        <taxon>Pseudomonadota</taxon>
        <taxon>Gammaproteobacteria</taxon>
        <taxon>Pseudomonadales</taxon>
        <taxon>Pseudomonadaceae</taxon>
        <taxon>Pseudomonas</taxon>
    </lineage>
</organism>
<name>A0ABR7BIV0_9PSED</name>